<evidence type="ECO:0000313" key="2">
    <source>
        <dbReference type="Proteomes" id="UP000788419"/>
    </source>
</evidence>
<protein>
    <submittedName>
        <fullName evidence="1">Uncharacterized protein</fullName>
    </submittedName>
</protein>
<proteinExistence type="predicted"/>
<comment type="caution">
    <text evidence="1">The sequence shown here is derived from an EMBL/GenBank/DDBJ whole genome shotgun (WGS) entry which is preliminary data.</text>
</comment>
<name>A0ABQ6Z5A3_9GAMM</name>
<keyword evidence="2" id="KW-1185">Reference proteome</keyword>
<accession>A0ABQ6Z5A3</accession>
<dbReference type="EMBL" id="PDWN01000013">
    <property type="protein sequence ID" value="KAF1693055.1"/>
    <property type="molecule type" value="Genomic_DNA"/>
</dbReference>
<organism evidence="1 2">
    <name type="scientific">Pseudoxanthomonas daejeonensis</name>
    <dbReference type="NCBI Taxonomy" id="266062"/>
    <lineage>
        <taxon>Bacteria</taxon>
        <taxon>Pseudomonadati</taxon>
        <taxon>Pseudomonadota</taxon>
        <taxon>Gammaproteobacteria</taxon>
        <taxon>Lysobacterales</taxon>
        <taxon>Lysobacteraceae</taxon>
        <taxon>Pseudoxanthomonas</taxon>
    </lineage>
</organism>
<dbReference type="RefSeq" id="WP_202922885.1">
    <property type="nucleotide sequence ID" value="NZ_CP093331.1"/>
</dbReference>
<evidence type="ECO:0000313" key="1">
    <source>
        <dbReference type="EMBL" id="KAF1693055.1"/>
    </source>
</evidence>
<dbReference type="Proteomes" id="UP000788419">
    <property type="component" value="Unassembled WGS sequence"/>
</dbReference>
<reference evidence="1 2" key="1">
    <citation type="submission" date="2017-10" db="EMBL/GenBank/DDBJ databases">
        <title>Whole genome sequencing of members of genus Pseudoxanthomonas.</title>
        <authorList>
            <person name="Kumar S."/>
            <person name="Bansal K."/>
            <person name="Kaur A."/>
            <person name="Patil P."/>
            <person name="Sharma S."/>
            <person name="Patil P.B."/>
        </authorList>
    </citation>
    <scope>NUCLEOTIDE SEQUENCE [LARGE SCALE GENOMIC DNA]</scope>
    <source>
        <strain evidence="1 2">DSM 17801</strain>
    </source>
</reference>
<sequence length="55" mass="6230">MNAFEHSSPNDFSSDFSLLEGLYQLVVNGHTDGWEFEQLDSVVYERLKSAYSVVA</sequence>
<gene>
    <name evidence="1" type="ORF">CSC65_13150</name>
</gene>